<evidence type="ECO:0000256" key="3">
    <source>
        <dbReference type="ARBA" id="ARBA00023163"/>
    </source>
</evidence>
<dbReference type="SUPFAM" id="SSF46785">
    <property type="entry name" value="Winged helix' DNA-binding domain"/>
    <property type="match status" value="1"/>
</dbReference>
<dbReference type="InterPro" id="IPR008920">
    <property type="entry name" value="TF_FadR/GntR_C"/>
</dbReference>
<evidence type="ECO:0000313" key="7">
    <source>
        <dbReference type="Proteomes" id="UP000182146"/>
    </source>
</evidence>
<evidence type="ECO:0000256" key="4">
    <source>
        <dbReference type="SAM" id="MobiDB-lite"/>
    </source>
</evidence>
<proteinExistence type="predicted"/>
<evidence type="ECO:0000259" key="5">
    <source>
        <dbReference type="PROSITE" id="PS50949"/>
    </source>
</evidence>
<dbReference type="SMART" id="SM00345">
    <property type="entry name" value="HTH_GNTR"/>
    <property type="match status" value="1"/>
</dbReference>
<dbReference type="GO" id="GO:0003700">
    <property type="term" value="F:DNA-binding transcription factor activity"/>
    <property type="evidence" value="ECO:0007669"/>
    <property type="project" value="InterPro"/>
</dbReference>
<evidence type="ECO:0000313" key="6">
    <source>
        <dbReference type="EMBL" id="SDL81494.1"/>
    </source>
</evidence>
<dbReference type="PRINTS" id="PR00035">
    <property type="entry name" value="HTHGNTR"/>
</dbReference>
<feature type="domain" description="HTH gntR-type" evidence="5">
    <location>
        <begin position="59"/>
        <end position="126"/>
    </location>
</feature>
<dbReference type="Pfam" id="PF07729">
    <property type="entry name" value="FCD"/>
    <property type="match status" value="1"/>
</dbReference>
<dbReference type="AlphaFoldDB" id="A0A1G9N520"/>
<evidence type="ECO:0000256" key="2">
    <source>
        <dbReference type="ARBA" id="ARBA00023125"/>
    </source>
</evidence>
<dbReference type="SMART" id="SM00895">
    <property type="entry name" value="FCD"/>
    <property type="match status" value="1"/>
</dbReference>
<keyword evidence="1" id="KW-0805">Transcription regulation</keyword>
<gene>
    <name evidence="6" type="ORF">SAMN05660860_01346</name>
</gene>
<dbReference type="InterPro" id="IPR036388">
    <property type="entry name" value="WH-like_DNA-bd_sf"/>
</dbReference>
<accession>A0A1G9N520</accession>
<reference evidence="6 7" key="1">
    <citation type="submission" date="2016-10" db="EMBL/GenBank/DDBJ databases">
        <authorList>
            <person name="de Groot N.N."/>
        </authorList>
    </citation>
    <scope>NUCLEOTIDE SEQUENCE [LARGE SCALE GENOMIC DNA]</scope>
    <source>
        <strain evidence="6 7">DSM 17813</strain>
    </source>
</reference>
<dbReference type="Pfam" id="PF00392">
    <property type="entry name" value="GntR"/>
    <property type="match status" value="1"/>
</dbReference>
<dbReference type="STRING" id="392333.SAMN05660860_01346"/>
<dbReference type="SUPFAM" id="SSF48008">
    <property type="entry name" value="GntR ligand-binding domain-like"/>
    <property type="match status" value="1"/>
</dbReference>
<organism evidence="6 7">
    <name type="scientific">Geoalkalibacter ferrihydriticus</name>
    <dbReference type="NCBI Taxonomy" id="392333"/>
    <lineage>
        <taxon>Bacteria</taxon>
        <taxon>Pseudomonadati</taxon>
        <taxon>Thermodesulfobacteriota</taxon>
        <taxon>Desulfuromonadia</taxon>
        <taxon>Desulfuromonadales</taxon>
        <taxon>Geoalkalibacteraceae</taxon>
        <taxon>Geoalkalibacter</taxon>
    </lineage>
</organism>
<dbReference type="InterPro" id="IPR011711">
    <property type="entry name" value="GntR_C"/>
</dbReference>
<keyword evidence="2" id="KW-0238">DNA-binding</keyword>
<keyword evidence="3" id="KW-0804">Transcription</keyword>
<dbReference type="Proteomes" id="UP000182146">
    <property type="component" value="Unassembled WGS sequence"/>
</dbReference>
<dbReference type="CDD" id="cd07377">
    <property type="entry name" value="WHTH_GntR"/>
    <property type="match status" value="1"/>
</dbReference>
<dbReference type="PANTHER" id="PTHR43537">
    <property type="entry name" value="TRANSCRIPTIONAL REGULATOR, GNTR FAMILY"/>
    <property type="match status" value="1"/>
</dbReference>
<dbReference type="EMBL" id="FNGU01000002">
    <property type="protein sequence ID" value="SDL81494.1"/>
    <property type="molecule type" value="Genomic_DNA"/>
</dbReference>
<dbReference type="PROSITE" id="PS50949">
    <property type="entry name" value="HTH_GNTR"/>
    <property type="match status" value="1"/>
</dbReference>
<protein>
    <submittedName>
        <fullName evidence="6">Transcriptional regulator, GntR family</fullName>
    </submittedName>
</protein>
<feature type="region of interest" description="Disordered" evidence="4">
    <location>
        <begin position="1"/>
        <end position="24"/>
    </location>
</feature>
<sequence>MAGHSTASSIIRPALKNKGRQEMPGTAKKKVDFDCILYTIGPIQFGATPVKKKPIERHQTLREKILETIRDAILRGVLKPGEKVAEPELAERFGISRTPIREAFRQLESEGYLTVIPRKGAVVTALSERDVKEFYAIKAILEGYAARIAAKNLSDREIERLESINERLQQLADEGDVKAFYRTHNEFHELFIRAAGNHKLAELIHQLVIKFNRPRMASLSLPGRMQISVNEHTRLLGAFKSRNGEQADNLVRKTASLGGQLLIQSMAQEEGRDVDPAVLEQIVDV</sequence>
<dbReference type="PANTHER" id="PTHR43537:SF24">
    <property type="entry name" value="GLUCONATE OPERON TRANSCRIPTIONAL REPRESSOR"/>
    <property type="match status" value="1"/>
</dbReference>
<dbReference type="Gene3D" id="1.10.10.10">
    <property type="entry name" value="Winged helix-like DNA-binding domain superfamily/Winged helix DNA-binding domain"/>
    <property type="match status" value="1"/>
</dbReference>
<dbReference type="InterPro" id="IPR000524">
    <property type="entry name" value="Tscrpt_reg_HTH_GntR"/>
</dbReference>
<dbReference type="GO" id="GO:0003677">
    <property type="term" value="F:DNA binding"/>
    <property type="evidence" value="ECO:0007669"/>
    <property type="project" value="UniProtKB-KW"/>
</dbReference>
<dbReference type="InterPro" id="IPR036390">
    <property type="entry name" value="WH_DNA-bd_sf"/>
</dbReference>
<dbReference type="Gene3D" id="1.20.120.530">
    <property type="entry name" value="GntR ligand-binding domain-like"/>
    <property type="match status" value="1"/>
</dbReference>
<evidence type="ECO:0000256" key="1">
    <source>
        <dbReference type="ARBA" id="ARBA00023015"/>
    </source>
</evidence>
<name>A0A1G9N520_9BACT</name>